<dbReference type="Proteomes" id="UP001597413">
    <property type="component" value="Unassembled WGS sequence"/>
</dbReference>
<keyword evidence="3" id="KW-1185">Reference proteome</keyword>
<keyword evidence="1" id="KW-1133">Transmembrane helix</keyword>
<keyword evidence="1" id="KW-0472">Membrane</keyword>
<reference evidence="3" key="1">
    <citation type="journal article" date="2019" name="Int. J. Syst. Evol. Microbiol.">
        <title>The Global Catalogue of Microorganisms (GCM) 10K type strain sequencing project: providing services to taxonomists for standard genome sequencing and annotation.</title>
        <authorList>
            <consortium name="The Broad Institute Genomics Platform"/>
            <consortium name="The Broad Institute Genome Sequencing Center for Infectious Disease"/>
            <person name="Wu L."/>
            <person name="Ma J."/>
        </authorList>
    </citation>
    <scope>NUCLEOTIDE SEQUENCE [LARGE SCALE GENOMIC DNA]</scope>
    <source>
        <strain evidence="3">CCUG 55131</strain>
    </source>
</reference>
<keyword evidence="1" id="KW-0812">Transmembrane</keyword>
<feature type="transmembrane region" description="Helical" evidence="1">
    <location>
        <begin position="42"/>
        <end position="60"/>
    </location>
</feature>
<proteinExistence type="predicted"/>
<gene>
    <name evidence="2" type="ORF">ACFSM0_16430</name>
</gene>
<organism evidence="2 3">
    <name type="scientific">Rhodobacter lacus</name>
    <dbReference type="NCBI Taxonomy" id="1641972"/>
    <lineage>
        <taxon>Bacteria</taxon>
        <taxon>Pseudomonadati</taxon>
        <taxon>Pseudomonadota</taxon>
        <taxon>Alphaproteobacteria</taxon>
        <taxon>Rhodobacterales</taxon>
        <taxon>Rhodobacter group</taxon>
        <taxon>Rhodobacter</taxon>
    </lineage>
</organism>
<protein>
    <recommendedName>
        <fullName evidence="4">Holin</fullName>
    </recommendedName>
</protein>
<evidence type="ECO:0000256" key="1">
    <source>
        <dbReference type="SAM" id="Phobius"/>
    </source>
</evidence>
<accession>A0ABW5ABG8</accession>
<evidence type="ECO:0000313" key="2">
    <source>
        <dbReference type="EMBL" id="MFD2175682.1"/>
    </source>
</evidence>
<name>A0ABW5ABG8_9RHOB</name>
<evidence type="ECO:0008006" key="4">
    <source>
        <dbReference type="Google" id="ProtNLM"/>
    </source>
</evidence>
<dbReference type="RefSeq" id="WP_377392956.1">
    <property type="nucleotide sequence ID" value="NZ_JBHUIX010000018.1"/>
</dbReference>
<comment type="caution">
    <text evidence="2">The sequence shown here is derived from an EMBL/GenBank/DDBJ whole genome shotgun (WGS) entry which is preliminary data.</text>
</comment>
<sequence length="86" mass="9728">MMHTRFLRLLDSRVVDTITDYRATAVALVSGWGARVFDAGMIIQWSTAVIAVATAITWVLRAYREWIGARLDTKKLNGEDEDDEAR</sequence>
<dbReference type="EMBL" id="JBHUIX010000018">
    <property type="protein sequence ID" value="MFD2175682.1"/>
    <property type="molecule type" value="Genomic_DNA"/>
</dbReference>
<evidence type="ECO:0000313" key="3">
    <source>
        <dbReference type="Proteomes" id="UP001597413"/>
    </source>
</evidence>